<accession>A0A1S3JZC5</accession>
<dbReference type="InterPro" id="IPR052729">
    <property type="entry name" value="Acyl/Acetyltrans_Enzymes"/>
</dbReference>
<dbReference type="KEGG" id="lak:106177268"/>
<name>A0A1S3JZC5_LINAN</name>
<evidence type="ECO:0000259" key="1">
    <source>
        <dbReference type="PROSITE" id="PS51186"/>
    </source>
</evidence>
<proteinExistence type="predicted"/>
<dbReference type="Pfam" id="PF18014">
    <property type="entry name" value="Acetyltransf_18"/>
    <property type="match status" value="1"/>
</dbReference>
<dbReference type="SUPFAM" id="SSF55729">
    <property type="entry name" value="Acyl-CoA N-acyltransferases (Nat)"/>
    <property type="match status" value="1"/>
</dbReference>
<evidence type="ECO:0000313" key="2">
    <source>
        <dbReference type="Proteomes" id="UP000085678"/>
    </source>
</evidence>
<dbReference type="PANTHER" id="PTHR47237:SF1">
    <property type="entry name" value="SLL0310 PROTEIN"/>
    <property type="match status" value="1"/>
</dbReference>
<protein>
    <submittedName>
        <fullName evidence="3">Uncharacterized protein LOC106177268</fullName>
    </submittedName>
</protein>
<dbReference type="OrthoDB" id="5771378at2759"/>
<dbReference type="InterPro" id="IPR016181">
    <property type="entry name" value="Acyl_CoA_acyltransferase"/>
</dbReference>
<dbReference type="InterPro" id="IPR041496">
    <property type="entry name" value="YitH/HolE_GNAT"/>
</dbReference>
<dbReference type="PANTHER" id="PTHR47237">
    <property type="entry name" value="SLL0310 PROTEIN"/>
    <property type="match status" value="1"/>
</dbReference>
<dbReference type="RefSeq" id="XP_013415449.1">
    <property type="nucleotide sequence ID" value="XM_013559995.1"/>
</dbReference>
<dbReference type="GeneID" id="106177268"/>
<dbReference type="Proteomes" id="UP000085678">
    <property type="component" value="Unplaced"/>
</dbReference>
<dbReference type="STRING" id="7574.A0A1S3JZC5"/>
<dbReference type="InterPro" id="IPR000182">
    <property type="entry name" value="GNAT_dom"/>
</dbReference>
<dbReference type="CDD" id="cd04301">
    <property type="entry name" value="NAT_SF"/>
    <property type="match status" value="1"/>
</dbReference>
<dbReference type="InParanoid" id="A0A1S3JZC5"/>
<dbReference type="Pfam" id="PF00583">
    <property type="entry name" value="Acetyltransf_1"/>
    <property type="match status" value="1"/>
</dbReference>
<dbReference type="PROSITE" id="PS51186">
    <property type="entry name" value="GNAT"/>
    <property type="match status" value="1"/>
</dbReference>
<dbReference type="Gene3D" id="3.40.630.90">
    <property type="match status" value="1"/>
</dbReference>
<gene>
    <name evidence="3" type="primary">LOC106177268</name>
</gene>
<dbReference type="Gene3D" id="3.40.630.30">
    <property type="match status" value="1"/>
</dbReference>
<reference evidence="3" key="1">
    <citation type="submission" date="2025-08" db="UniProtKB">
        <authorList>
            <consortium name="RefSeq"/>
        </authorList>
    </citation>
    <scope>IDENTIFICATION</scope>
    <source>
        <tissue evidence="3">Gonads</tissue>
    </source>
</reference>
<organism evidence="2 3">
    <name type="scientific">Lingula anatina</name>
    <name type="common">Brachiopod</name>
    <name type="synonym">Lingula unguis</name>
    <dbReference type="NCBI Taxonomy" id="7574"/>
    <lineage>
        <taxon>Eukaryota</taxon>
        <taxon>Metazoa</taxon>
        <taxon>Spiralia</taxon>
        <taxon>Lophotrochozoa</taxon>
        <taxon>Brachiopoda</taxon>
        <taxon>Linguliformea</taxon>
        <taxon>Lingulata</taxon>
        <taxon>Lingulida</taxon>
        <taxon>Linguloidea</taxon>
        <taxon>Lingulidae</taxon>
        <taxon>Lingula</taxon>
    </lineage>
</organism>
<evidence type="ECO:0000313" key="3">
    <source>
        <dbReference type="RefSeq" id="XP_013415449.1"/>
    </source>
</evidence>
<sequence>MSVTSTDHTKDVASDVIIRPAKLEDLDELYEFTDKVDWRVSKETVKLFLEIVEDGHYLVADLHGKIIGSRLVIILDDKNAMFDFFIVDPKYRGSGVAKKIAARTMEIAGDRNVMIWSVSYRIQQNLKTGMKIGGGRLHLCEGRFDIDTLRIDTTLNDSAIKVVPTNEVDFEALLAYDTSIIVFQREKFLKAWLAKPSAVSFAALTDGGEVVGYGQVQDAPRSKVISPLYADNPAAFKLLLKALLESIPTEYSVYMVINVDYGTGMEVINRNKGTVKVFPEEPGVFMYTKRNLEMPKFGSVFAVACVCAFPA</sequence>
<feature type="domain" description="N-acetyltransferase" evidence="1">
    <location>
        <begin position="16"/>
        <end position="156"/>
    </location>
</feature>
<dbReference type="AlphaFoldDB" id="A0A1S3JZC5"/>
<keyword evidence="2" id="KW-1185">Reference proteome</keyword>
<dbReference type="GO" id="GO:0016747">
    <property type="term" value="F:acyltransferase activity, transferring groups other than amino-acyl groups"/>
    <property type="evidence" value="ECO:0007669"/>
    <property type="project" value="InterPro"/>
</dbReference>
<dbReference type="OMA" id="ITEELAX"/>